<evidence type="ECO:0000256" key="2">
    <source>
        <dbReference type="ARBA" id="ARBA00022737"/>
    </source>
</evidence>
<dbReference type="AlphaFoldDB" id="A0AA36MLU4"/>
<dbReference type="PANTHER" id="PTHR46344:SF27">
    <property type="entry name" value="KELCH REPEAT SUPERFAMILY PROTEIN"/>
    <property type="match status" value="1"/>
</dbReference>
<dbReference type="Gene3D" id="2.120.10.80">
    <property type="entry name" value="Kelch-type beta propeller"/>
    <property type="match status" value="2"/>
</dbReference>
<dbReference type="InterPro" id="IPR015915">
    <property type="entry name" value="Kelch-typ_b-propeller"/>
</dbReference>
<dbReference type="InterPro" id="IPR011043">
    <property type="entry name" value="Gal_Oxase/kelch_b-propeller"/>
</dbReference>
<evidence type="ECO:0000256" key="1">
    <source>
        <dbReference type="ARBA" id="ARBA00022441"/>
    </source>
</evidence>
<dbReference type="Proteomes" id="UP001178507">
    <property type="component" value="Unassembled WGS sequence"/>
</dbReference>
<gene>
    <name evidence="3" type="ORF">EVOR1521_LOCUS6175</name>
</gene>
<comment type="caution">
    <text evidence="3">The sequence shown here is derived from an EMBL/GenBank/DDBJ whole genome shotgun (WGS) entry which is preliminary data.</text>
</comment>
<dbReference type="SUPFAM" id="SSF50965">
    <property type="entry name" value="Galactose oxidase, central domain"/>
    <property type="match status" value="1"/>
</dbReference>
<dbReference type="EMBL" id="CAUJNA010000457">
    <property type="protein sequence ID" value="CAJ1377354.1"/>
    <property type="molecule type" value="Genomic_DNA"/>
</dbReference>
<name>A0AA36MLU4_9DINO</name>
<dbReference type="Pfam" id="PF01344">
    <property type="entry name" value="Kelch_1"/>
    <property type="match status" value="2"/>
</dbReference>
<proteinExistence type="predicted"/>
<keyword evidence="2" id="KW-0677">Repeat</keyword>
<evidence type="ECO:0000313" key="3">
    <source>
        <dbReference type="EMBL" id="CAJ1377354.1"/>
    </source>
</evidence>
<sequence>MRLKGSLSVRKQHRSRLQVLEQLKATVKCQQTQMSVLSRRQMQLREEGEALRECLEASGALAPVRFLASLHRRRFAEVIKRHPGPWPGSLDAVVQIRELALATAAGAGAASVAPLAAASRALRGGVGSMLSEFPALFPSQVYAIGGADAGETLSSVEKFDSKSCVWESLSPMLEPRESCAAVAVNSMIYVLGGINGEAQCLNSVEGFSPVTGMWEALPPMRHARAASAAVACAGQVYVIGGRDGFQSLDTVERFDPACRRWRLQPSLRGARLGAAAAVLGVRIYVVGGKGGGRVLDSVEQLEHEGPFWDVVPSLHARRYRAAAAAAHGRVYVAGGCDGSWQTGLRSVERYDPDTRAWSILAPLQVPRWGAGAVAIAGGSVCVFGGCSSGALASVERFDPATGTWEPLPPLKVARKFCGAATCRD</sequence>
<keyword evidence="1" id="KW-0880">Kelch repeat</keyword>
<reference evidence="3" key="1">
    <citation type="submission" date="2023-08" db="EMBL/GenBank/DDBJ databases">
        <authorList>
            <person name="Chen Y."/>
            <person name="Shah S."/>
            <person name="Dougan E. K."/>
            <person name="Thang M."/>
            <person name="Chan C."/>
        </authorList>
    </citation>
    <scope>NUCLEOTIDE SEQUENCE</scope>
</reference>
<accession>A0AA36MLU4</accession>
<dbReference type="PANTHER" id="PTHR46344">
    <property type="entry name" value="OS02G0202900 PROTEIN"/>
    <property type="match status" value="1"/>
</dbReference>
<dbReference type="SMART" id="SM00612">
    <property type="entry name" value="Kelch"/>
    <property type="match status" value="6"/>
</dbReference>
<organism evidence="3 4">
    <name type="scientific">Effrenium voratum</name>
    <dbReference type="NCBI Taxonomy" id="2562239"/>
    <lineage>
        <taxon>Eukaryota</taxon>
        <taxon>Sar</taxon>
        <taxon>Alveolata</taxon>
        <taxon>Dinophyceae</taxon>
        <taxon>Suessiales</taxon>
        <taxon>Symbiodiniaceae</taxon>
        <taxon>Effrenium</taxon>
    </lineage>
</organism>
<dbReference type="InterPro" id="IPR006652">
    <property type="entry name" value="Kelch_1"/>
</dbReference>
<dbReference type="Pfam" id="PF24681">
    <property type="entry name" value="Kelch_KLHDC2_KLHL20_DRC7"/>
    <property type="match status" value="1"/>
</dbReference>
<protein>
    <submittedName>
        <fullName evidence="3">Uncharacterized protein</fullName>
    </submittedName>
</protein>
<keyword evidence="4" id="KW-1185">Reference proteome</keyword>
<evidence type="ECO:0000313" key="4">
    <source>
        <dbReference type="Proteomes" id="UP001178507"/>
    </source>
</evidence>